<evidence type="ECO:0000256" key="2">
    <source>
        <dbReference type="ARBA" id="ARBA00023125"/>
    </source>
</evidence>
<evidence type="ECO:0000256" key="1">
    <source>
        <dbReference type="ARBA" id="ARBA00023015"/>
    </source>
</evidence>
<keyword evidence="2" id="KW-0238">DNA-binding</keyword>
<gene>
    <name evidence="5" type="ORF">GCM10022202_13980</name>
</gene>
<reference evidence="6" key="1">
    <citation type="journal article" date="2019" name="Int. J. Syst. Evol. Microbiol.">
        <title>The Global Catalogue of Microorganisms (GCM) 10K type strain sequencing project: providing services to taxonomists for standard genome sequencing and annotation.</title>
        <authorList>
            <consortium name="The Broad Institute Genomics Platform"/>
            <consortium name="The Broad Institute Genome Sequencing Center for Infectious Disease"/>
            <person name="Wu L."/>
            <person name="Ma J."/>
        </authorList>
    </citation>
    <scope>NUCLEOTIDE SEQUENCE [LARGE SCALE GENOMIC DNA]</scope>
    <source>
        <strain evidence="6">JCM 16546</strain>
    </source>
</reference>
<dbReference type="PANTHER" id="PTHR44688:SF16">
    <property type="entry name" value="DNA-BINDING TRANSCRIPTIONAL ACTIVATOR DEVR_DOSR"/>
    <property type="match status" value="1"/>
</dbReference>
<dbReference type="InterPro" id="IPR016032">
    <property type="entry name" value="Sig_transdc_resp-reg_C-effctor"/>
</dbReference>
<dbReference type="Gene3D" id="3.30.565.10">
    <property type="entry name" value="Histidine kinase-like ATPase, C-terminal domain"/>
    <property type="match status" value="1"/>
</dbReference>
<evidence type="ECO:0000256" key="3">
    <source>
        <dbReference type="ARBA" id="ARBA00023163"/>
    </source>
</evidence>
<dbReference type="PANTHER" id="PTHR44688">
    <property type="entry name" value="DNA-BINDING TRANSCRIPTIONAL ACTIVATOR DEVR_DOSR"/>
    <property type="match status" value="1"/>
</dbReference>
<dbReference type="InterPro" id="IPR036890">
    <property type="entry name" value="HATPase_C_sf"/>
</dbReference>
<proteinExistence type="predicted"/>
<dbReference type="Proteomes" id="UP001410795">
    <property type="component" value="Unassembled WGS sequence"/>
</dbReference>
<dbReference type="EMBL" id="BAAAYV010000005">
    <property type="protein sequence ID" value="GAA3655034.1"/>
    <property type="molecule type" value="Genomic_DNA"/>
</dbReference>
<keyword evidence="6" id="KW-1185">Reference proteome</keyword>
<dbReference type="SUPFAM" id="SSF46894">
    <property type="entry name" value="C-terminal effector domain of the bipartite response regulators"/>
    <property type="match status" value="1"/>
</dbReference>
<keyword evidence="3" id="KW-0804">Transcription</keyword>
<evidence type="ECO:0000313" key="6">
    <source>
        <dbReference type="Proteomes" id="UP001410795"/>
    </source>
</evidence>
<organism evidence="5 6">
    <name type="scientific">Microbacterium marinilacus</name>
    <dbReference type="NCBI Taxonomy" id="415209"/>
    <lineage>
        <taxon>Bacteria</taxon>
        <taxon>Bacillati</taxon>
        <taxon>Actinomycetota</taxon>
        <taxon>Actinomycetes</taxon>
        <taxon>Micrococcales</taxon>
        <taxon>Microbacteriaceae</taxon>
        <taxon>Microbacterium</taxon>
    </lineage>
</organism>
<protein>
    <recommendedName>
        <fullName evidence="4">HTH luxR-type domain-containing protein</fullName>
    </recommendedName>
</protein>
<dbReference type="PRINTS" id="PR00038">
    <property type="entry name" value="HTHLUXR"/>
</dbReference>
<dbReference type="Gene3D" id="1.10.10.10">
    <property type="entry name" value="Winged helix-like DNA-binding domain superfamily/Winged helix DNA-binding domain"/>
    <property type="match status" value="1"/>
</dbReference>
<dbReference type="SMART" id="SM00421">
    <property type="entry name" value="HTH_LUXR"/>
    <property type="match status" value="1"/>
</dbReference>
<dbReference type="PROSITE" id="PS50043">
    <property type="entry name" value="HTH_LUXR_2"/>
    <property type="match status" value="1"/>
</dbReference>
<dbReference type="CDD" id="cd06170">
    <property type="entry name" value="LuxR_C_like"/>
    <property type="match status" value="1"/>
</dbReference>
<dbReference type="InterPro" id="IPR036388">
    <property type="entry name" value="WH-like_DNA-bd_sf"/>
</dbReference>
<accession>A0ABP7BCB1</accession>
<dbReference type="InterPro" id="IPR000792">
    <property type="entry name" value="Tscrpt_reg_LuxR_C"/>
</dbReference>
<sequence length="429" mass="45797">MAGDEARSRLGIDDQDAFLGSVLQVLAARSEDIAVVLSDVLSGLLPNAAVTILADDRVAVPHPGSGTPSLIGAIPLGELIGVRDRLEPASCARGRLFIDGAIHGTWAARADSGELLLAVDPAAASEADDLALALWRIAAQLLHRAAREASPRFLHLSRTAMAIRTQAIDELTDLHLASLESILSALRSRRLSDRGARDAAIRLAADAVVQLHTATDRLRTFDEEPVTQAFQRLRDDLRPLTRHRDIDVQLVEPPVDGRPLPPEIAHGARAVVRGAVLALIEQPTARRVRVQWDCDGANLLIDMRDDGPGTLTADDALLQPLQQRVVAMHGRISIEPTPGWGTELSVVIPLDPPIAHGSAHALPSLSDRESEVLDLMVQGWRNDAIAETLGISVNTVKFHTSNVFRALGVSSRAEAIAAAVAAEHGSSLS</sequence>
<dbReference type="SUPFAM" id="SSF55874">
    <property type="entry name" value="ATPase domain of HSP90 chaperone/DNA topoisomerase II/histidine kinase"/>
    <property type="match status" value="1"/>
</dbReference>
<dbReference type="Pfam" id="PF00196">
    <property type="entry name" value="GerE"/>
    <property type="match status" value="1"/>
</dbReference>
<dbReference type="RefSeq" id="WP_308122702.1">
    <property type="nucleotide sequence ID" value="NZ_BAAAYV010000005.1"/>
</dbReference>
<feature type="domain" description="HTH luxR-type" evidence="4">
    <location>
        <begin position="358"/>
        <end position="423"/>
    </location>
</feature>
<comment type="caution">
    <text evidence="5">The sequence shown here is derived from an EMBL/GenBank/DDBJ whole genome shotgun (WGS) entry which is preliminary data.</text>
</comment>
<evidence type="ECO:0000259" key="4">
    <source>
        <dbReference type="PROSITE" id="PS50043"/>
    </source>
</evidence>
<evidence type="ECO:0000313" key="5">
    <source>
        <dbReference type="EMBL" id="GAA3655034.1"/>
    </source>
</evidence>
<keyword evidence="1" id="KW-0805">Transcription regulation</keyword>
<name>A0ABP7BCB1_9MICO</name>